<proteinExistence type="inferred from homology"/>
<dbReference type="FunFam" id="3.30.1490.10:FF:000001">
    <property type="entry name" value="30S ribosomal protein S8"/>
    <property type="match status" value="1"/>
</dbReference>
<dbReference type="Gene3D" id="3.30.1490.10">
    <property type="match status" value="1"/>
</dbReference>
<dbReference type="Proteomes" id="UP000526033">
    <property type="component" value="Unassembled WGS sequence"/>
</dbReference>
<dbReference type="InterPro" id="IPR035987">
    <property type="entry name" value="Ribosomal_uS8_sf"/>
</dbReference>
<gene>
    <name evidence="7" type="primary">rpsH</name>
    <name evidence="7" type="ORF">GYA27_02115</name>
</gene>
<keyword evidence="3 6" id="KW-0687">Ribonucleoprotein</keyword>
<dbReference type="GO" id="GO:0005737">
    <property type="term" value="C:cytoplasm"/>
    <property type="evidence" value="ECO:0007669"/>
    <property type="project" value="UniProtKB-ARBA"/>
</dbReference>
<evidence type="ECO:0000256" key="5">
    <source>
        <dbReference type="ARBA" id="ARBA00035525"/>
    </source>
</evidence>
<sequence>MDRISNMLTTIKNAIKAEKAYVEVIHSGHAEKIAKIIKAKGFIKDVKVFKPEGSHFKKLRIDFDYEGSTPILDDIKIISKPGRRIYKSAAELKSVAAGYGVQVVSTSRGVMSSEEAKKKKLGGEVICEVR</sequence>
<comment type="caution">
    <text evidence="7">The sequence shown here is derived from an EMBL/GenBank/DDBJ whole genome shotgun (WGS) entry which is preliminary data.</text>
</comment>
<comment type="similarity">
    <text evidence="1 6">Belongs to the universal ribosomal protein uS8 family.</text>
</comment>
<evidence type="ECO:0000313" key="8">
    <source>
        <dbReference type="Proteomes" id="UP000526033"/>
    </source>
</evidence>
<evidence type="ECO:0000313" key="7">
    <source>
        <dbReference type="EMBL" id="NMB69972.1"/>
    </source>
</evidence>
<evidence type="ECO:0000256" key="4">
    <source>
        <dbReference type="ARBA" id="ARBA00035258"/>
    </source>
</evidence>
<dbReference type="EMBL" id="JAAZNL010000020">
    <property type="protein sequence ID" value="NMB69972.1"/>
    <property type="molecule type" value="Genomic_DNA"/>
</dbReference>
<name>A0A7X9DKV1_UNCKA</name>
<evidence type="ECO:0000256" key="3">
    <source>
        <dbReference type="ARBA" id="ARBA00023274"/>
    </source>
</evidence>
<dbReference type="GO" id="GO:0003735">
    <property type="term" value="F:structural constituent of ribosome"/>
    <property type="evidence" value="ECO:0007669"/>
    <property type="project" value="InterPro"/>
</dbReference>
<dbReference type="PANTHER" id="PTHR11758">
    <property type="entry name" value="40S RIBOSOMAL PROTEIN S15A"/>
    <property type="match status" value="1"/>
</dbReference>
<organism evidence="7 8">
    <name type="scientific">candidate division WWE3 bacterium</name>
    <dbReference type="NCBI Taxonomy" id="2053526"/>
    <lineage>
        <taxon>Bacteria</taxon>
        <taxon>Katanobacteria</taxon>
    </lineage>
</organism>
<dbReference type="SUPFAM" id="SSF56047">
    <property type="entry name" value="Ribosomal protein S8"/>
    <property type="match status" value="1"/>
</dbReference>
<accession>A0A7X9DKV1</accession>
<protein>
    <recommendedName>
        <fullName evidence="4">Small ribosomal subunit protein uS8</fullName>
    </recommendedName>
    <alternativeName>
        <fullName evidence="5">30S ribosomal protein S8</fullName>
    </alternativeName>
</protein>
<evidence type="ECO:0000256" key="2">
    <source>
        <dbReference type="ARBA" id="ARBA00022980"/>
    </source>
</evidence>
<dbReference type="NCBIfam" id="NF001109">
    <property type="entry name" value="PRK00136.1"/>
    <property type="match status" value="1"/>
</dbReference>
<dbReference type="PROSITE" id="PS00053">
    <property type="entry name" value="RIBOSOMAL_S8"/>
    <property type="match status" value="1"/>
</dbReference>
<dbReference type="GO" id="GO:0005840">
    <property type="term" value="C:ribosome"/>
    <property type="evidence" value="ECO:0007669"/>
    <property type="project" value="UniProtKB-KW"/>
</dbReference>
<dbReference type="GO" id="GO:1990904">
    <property type="term" value="C:ribonucleoprotein complex"/>
    <property type="evidence" value="ECO:0007669"/>
    <property type="project" value="UniProtKB-KW"/>
</dbReference>
<keyword evidence="2 6" id="KW-0689">Ribosomal protein</keyword>
<dbReference type="Pfam" id="PF00410">
    <property type="entry name" value="Ribosomal_S8"/>
    <property type="match status" value="1"/>
</dbReference>
<dbReference type="AlphaFoldDB" id="A0A7X9DKV1"/>
<dbReference type="InterPro" id="IPR000630">
    <property type="entry name" value="Ribosomal_uS8"/>
</dbReference>
<dbReference type="Gene3D" id="3.30.1370.30">
    <property type="match status" value="1"/>
</dbReference>
<dbReference type="InterPro" id="IPR047863">
    <property type="entry name" value="Ribosomal_uS8_CS"/>
</dbReference>
<evidence type="ECO:0000256" key="1">
    <source>
        <dbReference type="ARBA" id="ARBA00006471"/>
    </source>
</evidence>
<evidence type="ECO:0000256" key="6">
    <source>
        <dbReference type="RuleBase" id="RU003660"/>
    </source>
</evidence>
<dbReference type="GO" id="GO:0006412">
    <property type="term" value="P:translation"/>
    <property type="evidence" value="ECO:0007669"/>
    <property type="project" value="InterPro"/>
</dbReference>
<reference evidence="7 8" key="1">
    <citation type="journal article" date="2020" name="Biotechnol. Biofuels">
        <title>New insights from the biogas microbiome by comprehensive genome-resolved metagenomics of nearly 1600 species originating from multiple anaerobic digesters.</title>
        <authorList>
            <person name="Campanaro S."/>
            <person name="Treu L."/>
            <person name="Rodriguez-R L.M."/>
            <person name="Kovalovszki A."/>
            <person name="Ziels R.M."/>
            <person name="Maus I."/>
            <person name="Zhu X."/>
            <person name="Kougias P.G."/>
            <person name="Basile A."/>
            <person name="Luo G."/>
            <person name="Schluter A."/>
            <person name="Konstantinidis K.T."/>
            <person name="Angelidaki I."/>
        </authorList>
    </citation>
    <scope>NUCLEOTIDE SEQUENCE [LARGE SCALE GENOMIC DNA]</scope>
    <source>
        <strain evidence="7">AS27yjCOA_165</strain>
    </source>
</reference>